<evidence type="ECO:0000313" key="5">
    <source>
        <dbReference type="Proteomes" id="UP000252255"/>
    </source>
</evidence>
<dbReference type="EC" id="1.1.1.100" evidence="4"/>
<dbReference type="GO" id="GO:0004316">
    <property type="term" value="F:3-oxoacyl-[acyl-carrier-protein] reductase (NADPH) activity"/>
    <property type="evidence" value="ECO:0007669"/>
    <property type="project" value="UniProtKB-EC"/>
</dbReference>
<evidence type="ECO:0000259" key="3">
    <source>
        <dbReference type="SMART" id="SM00822"/>
    </source>
</evidence>
<dbReference type="SUPFAM" id="SSF51735">
    <property type="entry name" value="NAD(P)-binding Rossmann-fold domains"/>
    <property type="match status" value="1"/>
</dbReference>
<dbReference type="Pfam" id="PF13561">
    <property type="entry name" value="adh_short_C2"/>
    <property type="match status" value="1"/>
</dbReference>
<keyword evidence="2 4" id="KW-0560">Oxidoreductase</keyword>
<dbReference type="InterPro" id="IPR036291">
    <property type="entry name" value="NAD(P)-bd_dom_sf"/>
</dbReference>
<reference evidence="4 5" key="1">
    <citation type="submission" date="2014-07" db="EMBL/GenBank/DDBJ databases">
        <title>Draft genome sequence of Thalassospira profundimaris PR54-5.</title>
        <authorList>
            <person name="Lai Q."/>
            <person name="Shao Z."/>
        </authorList>
    </citation>
    <scope>NUCLEOTIDE SEQUENCE [LARGE SCALE GENOMIC DNA]</scope>
    <source>
        <strain evidence="4 5">PR54-5</strain>
    </source>
</reference>
<dbReference type="Gene3D" id="3.40.50.720">
    <property type="entry name" value="NAD(P)-binding Rossmann-like Domain"/>
    <property type="match status" value="1"/>
</dbReference>
<dbReference type="InterPro" id="IPR050259">
    <property type="entry name" value="SDR"/>
</dbReference>
<dbReference type="PRINTS" id="PR00081">
    <property type="entry name" value="GDHRDH"/>
</dbReference>
<dbReference type="InterPro" id="IPR011285">
    <property type="entry name" value="FabG-rel"/>
</dbReference>
<dbReference type="FunFam" id="3.40.50.720:FF:000173">
    <property type="entry name" value="3-oxoacyl-[acyl-carrier protein] reductase"/>
    <property type="match status" value="1"/>
</dbReference>
<name>A0A367WWE3_9PROT</name>
<dbReference type="PANTHER" id="PTHR42879">
    <property type="entry name" value="3-OXOACYL-(ACYL-CARRIER-PROTEIN) REDUCTASE"/>
    <property type="match status" value="1"/>
</dbReference>
<sequence>MTETILVTGASKGIGAATARRLARDGFDVIVHYNSDQIGAQKVLDDVIATGRQGRLICFDIADRDATRTALEEDIAQFGAPYGVVLNAGLTRDNAFPALEDEDWDSVLHTNLDGFYNVLKPVIMPIIQRRKGGRIVALTSIAGLAGNRGQVNYAASKAGIIGAVKSLALELAKRKITVNAVAPGVIETQMTDDLPEDEVKAMIPMRRYGTADEIAATVAFLCSADASYITRQVISVNGGML</sequence>
<dbReference type="NCBIfam" id="TIGR01831">
    <property type="entry name" value="fabG_rel"/>
    <property type="match status" value="1"/>
</dbReference>
<dbReference type="NCBIfam" id="NF004200">
    <property type="entry name" value="PRK05653.1-5"/>
    <property type="match status" value="1"/>
</dbReference>
<dbReference type="SMART" id="SM00822">
    <property type="entry name" value="PKS_KR"/>
    <property type="match status" value="1"/>
</dbReference>
<dbReference type="PRINTS" id="PR00080">
    <property type="entry name" value="SDRFAMILY"/>
</dbReference>
<proteinExistence type="inferred from homology"/>
<dbReference type="OrthoDB" id="9804774at2"/>
<dbReference type="AlphaFoldDB" id="A0A367WWE3"/>
<organism evidence="4 5">
    <name type="scientific">Thalassospira profundimaris</name>
    <dbReference type="NCBI Taxonomy" id="502049"/>
    <lineage>
        <taxon>Bacteria</taxon>
        <taxon>Pseudomonadati</taxon>
        <taxon>Pseudomonadota</taxon>
        <taxon>Alphaproteobacteria</taxon>
        <taxon>Rhodospirillales</taxon>
        <taxon>Thalassospiraceae</taxon>
        <taxon>Thalassospira</taxon>
    </lineage>
</organism>
<evidence type="ECO:0000313" key="4">
    <source>
        <dbReference type="EMBL" id="RCK45718.1"/>
    </source>
</evidence>
<dbReference type="EMBL" id="JPWI01000006">
    <property type="protein sequence ID" value="RCK45718.1"/>
    <property type="molecule type" value="Genomic_DNA"/>
</dbReference>
<dbReference type="Proteomes" id="UP000252255">
    <property type="component" value="Unassembled WGS sequence"/>
</dbReference>
<evidence type="ECO:0000256" key="1">
    <source>
        <dbReference type="ARBA" id="ARBA00006484"/>
    </source>
</evidence>
<dbReference type="NCBIfam" id="NF009466">
    <property type="entry name" value="PRK12826.1-2"/>
    <property type="match status" value="1"/>
</dbReference>
<dbReference type="InterPro" id="IPR057326">
    <property type="entry name" value="KR_dom"/>
</dbReference>
<comment type="caution">
    <text evidence="4">The sequence shown here is derived from an EMBL/GenBank/DDBJ whole genome shotgun (WGS) entry which is preliminary data.</text>
</comment>
<dbReference type="RefSeq" id="WP_114098123.1">
    <property type="nucleotide sequence ID" value="NZ_JPWI01000006.1"/>
</dbReference>
<feature type="domain" description="Ketoreductase" evidence="3">
    <location>
        <begin position="3"/>
        <end position="189"/>
    </location>
</feature>
<dbReference type="PANTHER" id="PTHR42879:SF2">
    <property type="entry name" value="3-OXOACYL-[ACYL-CARRIER-PROTEIN] REDUCTASE FABG"/>
    <property type="match status" value="1"/>
</dbReference>
<comment type="similarity">
    <text evidence="1">Belongs to the short-chain dehydrogenases/reductases (SDR) family.</text>
</comment>
<dbReference type="InterPro" id="IPR002347">
    <property type="entry name" value="SDR_fam"/>
</dbReference>
<protein>
    <submittedName>
        <fullName evidence="4">3-ketoacyl-ACP reductase</fullName>
        <ecNumber evidence="4">1.1.1.100</ecNumber>
    </submittedName>
</protein>
<gene>
    <name evidence="4" type="primary">fabG</name>
    <name evidence="4" type="ORF">TH30_11250</name>
</gene>
<evidence type="ECO:0000256" key="2">
    <source>
        <dbReference type="ARBA" id="ARBA00023002"/>
    </source>
</evidence>
<accession>A0A367WWE3</accession>